<keyword evidence="2" id="KW-1185">Reference proteome</keyword>
<proteinExistence type="predicted"/>
<organism evidence="1 2">
    <name type="scientific">Halohasta litorea</name>
    <dbReference type="NCBI Taxonomy" id="869891"/>
    <lineage>
        <taxon>Archaea</taxon>
        <taxon>Methanobacteriati</taxon>
        <taxon>Methanobacteriota</taxon>
        <taxon>Stenosarchaea group</taxon>
        <taxon>Halobacteria</taxon>
        <taxon>Halobacteriales</taxon>
        <taxon>Haloferacaceae</taxon>
        <taxon>Halohasta</taxon>
    </lineage>
</organism>
<dbReference type="EMBL" id="JBHUDM010000001">
    <property type="protein sequence ID" value="MFD1640517.1"/>
    <property type="molecule type" value="Genomic_DNA"/>
</dbReference>
<dbReference type="Proteomes" id="UP001597052">
    <property type="component" value="Unassembled WGS sequence"/>
</dbReference>
<reference evidence="1 2" key="1">
    <citation type="journal article" date="2019" name="Int. J. Syst. Evol. Microbiol.">
        <title>The Global Catalogue of Microorganisms (GCM) 10K type strain sequencing project: providing services to taxonomists for standard genome sequencing and annotation.</title>
        <authorList>
            <consortium name="The Broad Institute Genomics Platform"/>
            <consortium name="The Broad Institute Genome Sequencing Center for Infectious Disease"/>
            <person name="Wu L."/>
            <person name="Ma J."/>
        </authorList>
    </citation>
    <scope>NUCLEOTIDE SEQUENCE [LARGE SCALE GENOMIC DNA]</scope>
    <source>
        <strain evidence="1 2">CGMCC 1.10593</strain>
    </source>
</reference>
<dbReference type="AlphaFoldDB" id="A0ABD6D371"/>
<sequence length="45" mass="4861">MKASTDTPTAYVSTIVTADGRVLESIDSPTIRPPFERQPSLLVAQ</sequence>
<name>A0ABD6D371_9EURY</name>
<gene>
    <name evidence="1" type="ORF">ACFSBW_01330</name>
</gene>
<comment type="caution">
    <text evidence="1">The sequence shown here is derived from an EMBL/GenBank/DDBJ whole genome shotgun (WGS) entry which is preliminary data.</text>
</comment>
<protein>
    <submittedName>
        <fullName evidence="1">Uncharacterized protein</fullName>
    </submittedName>
</protein>
<accession>A0ABD6D371</accession>
<evidence type="ECO:0000313" key="1">
    <source>
        <dbReference type="EMBL" id="MFD1640517.1"/>
    </source>
</evidence>
<dbReference type="RefSeq" id="WP_256397520.1">
    <property type="nucleotide sequence ID" value="NZ_JANHDJ010000007.1"/>
</dbReference>
<evidence type="ECO:0000313" key="2">
    <source>
        <dbReference type="Proteomes" id="UP001597052"/>
    </source>
</evidence>